<dbReference type="PIRSF" id="PIRSF000410">
    <property type="entry name" value="CheR"/>
    <property type="match status" value="1"/>
</dbReference>
<protein>
    <recommendedName>
        <fullName evidence="5">Chemotaxis protein methyltransferase</fullName>
        <ecNumber evidence="5">2.1.1.80</ecNumber>
    </recommendedName>
</protein>
<dbReference type="Gene3D" id="3.40.50.150">
    <property type="entry name" value="Vaccinia Virus protein VP39"/>
    <property type="match status" value="1"/>
</dbReference>
<evidence type="ECO:0000256" key="5">
    <source>
        <dbReference type="PIRNR" id="PIRNR000410"/>
    </source>
</evidence>
<dbReference type="InterPro" id="IPR050903">
    <property type="entry name" value="Bact_Chemotaxis_MeTrfase"/>
</dbReference>
<dbReference type="SUPFAM" id="SSF53335">
    <property type="entry name" value="S-adenosyl-L-methionine-dependent methyltransferases"/>
    <property type="match status" value="1"/>
</dbReference>
<feature type="binding site" evidence="6">
    <location>
        <position position="87"/>
    </location>
    <ligand>
        <name>S-adenosyl-L-methionine</name>
        <dbReference type="ChEBI" id="CHEBI:59789"/>
    </ligand>
</feature>
<dbReference type="AlphaFoldDB" id="A0A918DUR0"/>
<keyword evidence="2 5" id="KW-0489">Methyltransferase</keyword>
<evidence type="ECO:0000256" key="3">
    <source>
        <dbReference type="ARBA" id="ARBA00022679"/>
    </source>
</evidence>
<dbReference type="SMART" id="SM00138">
    <property type="entry name" value="MeTrc"/>
    <property type="match status" value="1"/>
</dbReference>
<dbReference type="GO" id="GO:0032259">
    <property type="term" value="P:methylation"/>
    <property type="evidence" value="ECO:0007669"/>
    <property type="project" value="UniProtKB-KW"/>
</dbReference>
<dbReference type="PANTHER" id="PTHR24422">
    <property type="entry name" value="CHEMOTAXIS PROTEIN METHYLTRANSFERASE"/>
    <property type="match status" value="1"/>
</dbReference>
<dbReference type="GO" id="GO:0008983">
    <property type="term" value="F:protein-glutamate O-methyltransferase activity"/>
    <property type="evidence" value="ECO:0007669"/>
    <property type="project" value="UniProtKB-EC"/>
</dbReference>
<dbReference type="EMBL" id="BMLT01000008">
    <property type="protein sequence ID" value="GGO84891.1"/>
    <property type="molecule type" value="Genomic_DNA"/>
</dbReference>
<keyword evidence="4 5" id="KW-0949">S-adenosyl-L-methionine</keyword>
<comment type="caution">
    <text evidence="8">The sequence shown here is derived from an EMBL/GenBank/DDBJ whole genome shotgun (WGS) entry which is preliminary data.</text>
</comment>
<evidence type="ECO:0000256" key="1">
    <source>
        <dbReference type="ARBA" id="ARBA00001541"/>
    </source>
</evidence>
<dbReference type="Pfam" id="PF03705">
    <property type="entry name" value="CheR_N"/>
    <property type="match status" value="1"/>
</dbReference>
<keyword evidence="3 5" id="KW-0808">Transferase</keyword>
<evidence type="ECO:0000259" key="7">
    <source>
        <dbReference type="PROSITE" id="PS50123"/>
    </source>
</evidence>
<feature type="binding site" evidence="6">
    <location>
        <begin position="226"/>
        <end position="227"/>
    </location>
    <ligand>
        <name>S-adenosyl-L-methionine</name>
        <dbReference type="ChEBI" id="CHEBI:59789"/>
    </ligand>
</feature>
<dbReference type="InterPro" id="IPR026024">
    <property type="entry name" value="Chemotaxis_MeTrfase_CheR"/>
</dbReference>
<dbReference type="EC" id="2.1.1.80" evidence="5"/>
<dbReference type="PROSITE" id="PS50123">
    <property type="entry name" value="CHER"/>
    <property type="match status" value="1"/>
</dbReference>
<dbReference type="InterPro" id="IPR036804">
    <property type="entry name" value="CheR_N_sf"/>
</dbReference>
<dbReference type="SUPFAM" id="SSF47757">
    <property type="entry name" value="Chemotaxis receptor methyltransferase CheR, N-terminal domain"/>
    <property type="match status" value="1"/>
</dbReference>
<dbReference type="InterPro" id="IPR000780">
    <property type="entry name" value="CheR_MeTrfase"/>
</dbReference>
<dbReference type="InterPro" id="IPR022641">
    <property type="entry name" value="CheR_N"/>
</dbReference>
<evidence type="ECO:0000256" key="6">
    <source>
        <dbReference type="PIRSR" id="PIRSR000410-1"/>
    </source>
</evidence>
<dbReference type="CDD" id="cd02440">
    <property type="entry name" value="AdoMet_MTases"/>
    <property type="match status" value="1"/>
</dbReference>
<evidence type="ECO:0000313" key="8">
    <source>
        <dbReference type="EMBL" id="GGO84891.1"/>
    </source>
</evidence>
<feature type="binding site" evidence="6">
    <location>
        <position position="83"/>
    </location>
    <ligand>
        <name>S-adenosyl-L-methionine</name>
        <dbReference type="ChEBI" id="CHEBI:59789"/>
    </ligand>
</feature>
<comment type="function">
    <text evidence="5">Methylation of the membrane-bound methyl-accepting chemotaxis proteins (MCP) to form gamma-glutamyl methyl ester residues in MCP.</text>
</comment>
<organism evidence="8 9">
    <name type="scientific">Marinobacterium nitratireducens</name>
    <dbReference type="NCBI Taxonomy" id="518897"/>
    <lineage>
        <taxon>Bacteria</taxon>
        <taxon>Pseudomonadati</taxon>
        <taxon>Pseudomonadota</taxon>
        <taxon>Gammaproteobacteria</taxon>
        <taxon>Oceanospirillales</taxon>
        <taxon>Oceanospirillaceae</taxon>
        <taxon>Marinobacterium</taxon>
    </lineage>
</organism>
<reference evidence="8 9" key="1">
    <citation type="journal article" date="2014" name="Int. J. Syst. Evol. Microbiol.">
        <title>Complete genome sequence of Corynebacterium casei LMG S-19264T (=DSM 44701T), isolated from a smear-ripened cheese.</title>
        <authorList>
            <consortium name="US DOE Joint Genome Institute (JGI-PGF)"/>
            <person name="Walter F."/>
            <person name="Albersmeier A."/>
            <person name="Kalinowski J."/>
            <person name="Ruckert C."/>
        </authorList>
    </citation>
    <scope>NUCLEOTIDE SEQUENCE [LARGE SCALE GENOMIC DNA]</scope>
    <source>
        <strain evidence="8 9">CGMCC 1.7286</strain>
    </source>
</reference>
<evidence type="ECO:0000256" key="4">
    <source>
        <dbReference type="ARBA" id="ARBA00022691"/>
    </source>
</evidence>
<feature type="domain" description="CheR-type methyltransferase" evidence="7">
    <location>
        <begin position="4"/>
        <end position="283"/>
    </location>
</feature>
<accession>A0A918DUR0</accession>
<gene>
    <name evidence="8" type="primary">cheR-2</name>
    <name evidence="8" type="ORF">GCM10011348_32170</name>
</gene>
<dbReference type="InterPro" id="IPR029063">
    <property type="entry name" value="SAM-dependent_MTases_sf"/>
</dbReference>
<dbReference type="Pfam" id="PF01739">
    <property type="entry name" value="CheR"/>
    <property type="match status" value="1"/>
</dbReference>
<dbReference type="Gene3D" id="1.10.155.10">
    <property type="entry name" value="Chemotaxis receptor methyltransferase CheR, N-terminal domain"/>
    <property type="match status" value="1"/>
</dbReference>
<feature type="binding site" evidence="6">
    <location>
        <position position="153"/>
    </location>
    <ligand>
        <name>S-adenosyl-L-methionine</name>
        <dbReference type="ChEBI" id="CHEBI:59789"/>
    </ligand>
</feature>
<name>A0A918DUR0_9GAMM</name>
<dbReference type="RefSeq" id="WP_188861622.1">
    <property type="nucleotide sequence ID" value="NZ_BMLT01000008.1"/>
</dbReference>
<dbReference type="PRINTS" id="PR00996">
    <property type="entry name" value="CHERMTFRASE"/>
</dbReference>
<evidence type="ECO:0000256" key="2">
    <source>
        <dbReference type="ARBA" id="ARBA00022603"/>
    </source>
</evidence>
<dbReference type="PANTHER" id="PTHR24422:SF21">
    <property type="entry name" value="CHEMOTAXIS PROTEIN METHYLTRANSFERASE 1"/>
    <property type="match status" value="1"/>
</dbReference>
<feature type="binding site" evidence="6">
    <location>
        <position position="81"/>
    </location>
    <ligand>
        <name>S-adenosyl-L-methionine</name>
        <dbReference type="ChEBI" id="CHEBI:59789"/>
    </ligand>
</feature>
<evidence type="ECO:0000313" key="9">
    <source>
        <dbReference type="Proteomes" id="UP000599578"/>
    </source>
</evidence>
<dbReference type="Proteomes" id="UP000599578">
    <property type="component" value="Unassembled WGS sequence"/>
</dbReference>
<comment type="catalytic activity">
    <reaction evidence="1 5">
        <text>L-glutamyl-[protein] + S-adenosyl-L-methionine = [protein]-L-glutamate 5-O-methyl ester + S-adenosyl-L-homocysteine</text>
        <dbReference type="Rhea" id="RHEA:24452"/>
        <dbReference type="Rhea" id="RHEA-COMP:10208"/>
        <dbReference type="Rhea" id="RHEA-COMP:10311"/>
        <dbReference type="ChEBI" id="CHEBI:29973"/>
        <dbReference type="ChEBI" id="CHEBI:57856"/>
        <dbReference type="ChEBI" id="CHEBI:59789"/>
        <dbReference type="ChEBI" id="CHEBI:82795"/>
        <dbReference type="EC" id="2.1.1.80"/>
    </reaction>
</comment>
<keyword evidence="9" id="KW-1185">Reference proteome</keyword>
<proteinExistence type="predicted"/>
<feature type="binding site" evidence="6">
    <location>
        <begin position="209"/>
        <end position="210"/>
    </location>
    <ligand>
        <name>S-adenosyl-L-methionine</name>
        <dbReference type="ChEBI" id="CHEBI:59789"/>
    </ligand>
</feature>
<sequence length="283" mass="32216">MIQGTGLSFNIKSDDFRQFCQFLESSCGILLAEHKQYLVQSRLGTIMREQRVACLSDLLKLLKSPSGLRLREQVIDAMTTNETLWFRDVHPFEILSGRVLPELRGEIGYRRLRIWSAACSTGQEPYSISMLLDEYRQANPGAFGAGEEILATDISSRVLEQARSGRYEMLAIGRGLAQDRLQRHFMRETDGSWTLKPGIRSRVRFQSLNLLGPYGSLGQFDIIFCRNVLIYFSTELKLDILRRMRAQLRPGGYLFLGASESLSGLSDCYRMIHCRPGIIYQAV</sequence>
<feature type="binding site" evidence="6">
    <location>
        <position position="124"/>
    </location>
    <ligand>
        <name>S-adenosyl-L-methionine</name>
        <dbReference type="ChEBI" id="CHEBI:59789"/>
    </ligand>
</feature>
<dbReference type="InterPro" id="IPR022642">
    <property type="entry name" value="CheR_C"/>
</dbReference>